<feature type="transmembrane region" description="Helical" evidence="1">
    <location>
        <begin position="21"/>
        <end position="42"/>
    </location>
</feature>
<dbReference type="Proteomes" id="UP000070501">
    <property type="component" value="Unassembled WGS sequence"/>
</dbReference>
<feature type="transmembrane region" description="Helical" evidence="1">
    <location>
        <begin position="54"/>
        <end position="72"/>
    </location>
</feature>
<gene>
    <name evidence="2" type="ORF">Micbo1qcDRAFT_55221</name>
</gene>
<evidence type="ECO:0000256" key="1">
    <source>
        <dbReference type="SAM" id="Phobius"/>
    </source>
</evidence>
<dbReference type="InParanoid" id="A0A136J8F4"/>
<protein>
    <submittedName>
        <fullName evidence="2">Uncharacterized protein</fullName>
    </submittedName>
</protein>
<keyword evidence="1" id="KW-0812">Transmembrane</keyword>
<dbReference type="AlphaFoldDB" id="A0A136J8F4"/>
<keyword evidence="1" id="KW-0472">Membrane</keyword>
<name>A0A136J8F4_9PEZI</name>
<keyword evidence="1" id="KW-1133">Transmembrane helix</keyword>
<organism evidence="2 3">
    <name type="scientific">Microdochium bolleyi</name>
    <dbReference type="NCBI Taxonomy" id="196109"/>
    <lineage>
        <taxon>Eukaryota</taxon>
        <taxon>Fungi</taxon>
        <taxon>Dikarya</taxon>
        <taxon>Ascomycota</taxon>
        <taxon>Pezizomycotina</taxon>
        <taxon>Sordariomycetes</taxon>
        <taxon>Xylariomycetidae</taxon>
        <taxon>Xylariales</taxon>
        <taxon>Microdochiaceae</taxon>
        <taxon>Microdochium</taxon>
    </lineage>
</organism>
<sequence length="135" mass="15403">MSFSFCLRPVATTSSWPCRCALLRLADGWLCSLLASFHRFFFQPRHLPTTTTNMSIRCLVAGTAIAILYGCFMTKQRCRLAIISRCIYALWDSCVPERCSCILFGNNIVLYFPWLPATQNQMKWGRAQAAWVTGY</sequence>
<evidence type="ECO:0000313" key="3">
    <source>
        <dbReference type="Proteomes" id="UP000070501"/>
    </source>
</evidence>
<evidence type="ECO:0000313" key="2">
    <source>
        <dbReference type="EMBL" id="KXJ93421.1"/>
    </source>
</evidence>
<accession>A0A136J8F4</accession>
<reference evidence="3" key="1">
    <citation type="submission" date="2016-02" db="EMBL/GenBank/DDBJ databases">
        <title>Draft genome sequence of Microdochium bolleyi, a fungal endophyte of beachgrass.</title>
        <authorList>
            <consortium name="DOE Joint Genome Institute"/>
            <person name="David A.S."/>
            <person name="May G."/>
            <person name="Haridas S."/>
            <person name="Lim J."/>
            <person name="Wang M."/>
            <person name="Labutti K."/>
            <person name="Lipzen A."/>
            <person name="Barry K."/>
            <person name="Grigoriev I.V."/>
        </authorList>
    </citation>
    <scope>NUCLEOTIDE SEQUENCE [LARGE SCALE GENOMIC DNA]</scope>
    <source>
        <strain evidence="3">J235TASD1</strain>
    </source>
</reference>
<keyword evidence="3" id="KW-1185">Reference proteome</keyword>
<proteinExistence type="predicted"/>
<dbReference type="EMBL" id="KQ964248">
    <property type="protein sequence ID" value="KXJ93421.1"/>
    <property type="molecule type" value="Genomic_DNA"/>
</dbReference>